<evidence type="ECO:0000256" key="3">
    <source>
        <dbReference type="ARBA" id="ARBA00022723"/>
    </source>
</evidence>
<keyword evidence="11" id="KW-1185">Reference proteome</keyword>
<dbReference type="FunCoup" id="A0A6P7YS67">
    <property type="interactions" value="179"/>
</dbReference>
<dbReference type="InterPro" id="IPR038765">
    <property type="entry name" value="Papain-like_cys_pep_sf"/>
</dbReference>
<dbReference type="Pfam" id="PF00868">
    <property type="entry name" value="Transglut_N"/>
    <property type="match status" value="1"/>
</dbReference>
<evidence type="ECO:0000313" key="11">
    <source>
        <dbReference type="Proteomes" id="UP000515156"/>
    </source>
</evidence>
<evidence type="ECO:0000256" key="2">
    <source>
        <dbReference type="ARBA" id="ARBA00022679"/>
    </source>
</evidence>
<dbReference type="PANTHER" id="PTHR11590">
    <property type="entry name" value="PROTEIN-GLUTAMINE GAMMA-GLUTAMYLTRANSFERASE"/>
    <property type="match status" value="1"/>
</dbReference>
<evidence type="ECO:0000256" key="1">
    <source>
        <dbReference type="ARBA" id="ARBA00005968"/>
    </source>
</evidence>
<keyword evidence="2" id="KW-0808">Transferase</keyword>
<evidence type="ECO:0000256" key="9">
    <source>
        <dbReference type="PIRSR" id="PIRSR000459-2"/>
    </source>
</evidence>
<dbReference type="OrthoDB" id="437511at2759"/>
<accession>A0A6P7YS67</accession>
<evidence type="ECO:0000256" key="6">
    <source>
        <dbReference type="ARBA" id="ARBA00024222"/>
    </source>
</evidence>
<organism evidence="11 12">
    <name type="scientific">Microcaecilia unicolor</name>
    <dbReference type="NCBI Taxonomy" id="1415580"/>
    <lineage>
        <taxon>Eukaryota</taxon>
        <taxon>Metazoa</taxon>
        <taxon>Chordata</taxon>
        <taxon>Craniata</taxon>
        <taxon>Vertebrata</taxon>
        <taxon>Euteleostomi</taxon>
        <taxon>Amphibia</taxon>
        <taxon>Gymnophiona</taxon>
        <taxon>Siphonopidae</taxon>
        <taxon>Microcaecilia</taxon>
    </lineage>
</organism>
<feature type="binding site" evidence="9">
    <location>
        <position position="393"/>
    </location>
    <ligand>
        <name>Ca(2+)</name>
        <dbReference type="ChEBI" id="CHEBI:29108"/>
    </ligand>
</feature>
<dbReference type="PANTHER" id="PTHR11590:SF50">
    <property type="entry name" value="PROTEIN-GLUTAMINE GAMMA-GLUTAMYLTRANSFERASE 6"/>
    <property type="match status" value="1"/>
</dbReference>
<keyword evidence="3 9" id="KW-0479">Metal-binding</keyword>
<comment type="similarity">
    <text evidence="1">Belongs to the transglutaminase superfamily. Transglutaminase family.</text>
</comment>
<dbReference type="SUPFAM" id="SSF54001">
    <property type="entry name" value="Cysteine proteinases"/>
    <property type="match status" value="1"/>
</dbReference>
<dbReference type="InParanoid" id="A0A6P7YS67"/>
<evidence type="ECO:0000259" key="10">
    <source>
        <dbReference type="SMART" id="SM00460"/>
    </source>
</evidence>
<feature type="binding site" evidence="9">
    <location>
        <position position="442"/>
    </location>
    <ligand>
        <name>Ca(2+)</name>
        <dbReference type="ChEBI" id="CHEBI:29108"/>
    </ligand>
</feature>
<dbReference type="PROSITE" id="PS00547">
    <property type="entry name" value="TRANSGLUTAMINASES"/>
    <property type="match status" value="1"/>
</dbReference>
<feature type="active site" evidence="8">
    <location>
        <position position="330"/>
    </location>
</feature>
<feature type="binding site" evidence="9">
    <location>
        <position position="447"/>
    </location>
    <ligand>
        <name>Ca(2+)</name>
        <dbReference type="ChEBI" id="CHEBI:29108"/>
    </ligand>
</feature>
<dbReference type="InterPro" id="IPR036238">
    <property type="entry name" value="Transglutaminase_C_sf"/>
</dbReference>
<feature type="binding site" evidence="9">
    <location>
        <position position="395"/>
    </location>
    <ligand>
        <name>Ca(2+)</name>
        <dbReference type="ChEBI" id="CHEBI:29108"/>
    </ligand>
</feature>
<evidence type="ECO:0000256" key="7">
    <source>
        <dbReference type="ARBA" id="ARBA00051843"/>
    </source>
</evidence>
<dbReference type="AlphaFoldDB" id="A0A6P7YS67"/>
<dbReference type="InterPro" id="IPR013808">
    <property type="entry name" value="Transglutaminase_AS"/>
</dbReference>
<feature type="active site" evidence="8">
    <location>
        <position position="272"/>
    </location>
</feature>
<dbReference type="FunFam" id="2.60.40.10:FF:000278">
    <property type="entry name" value="Protein-glutamine gamma-glutamyltransferase 2"/>
    <property type="match status" value="1"/>
</dbReference>
<dbReference type="Pfam" id="PF00927">
    <property type="entry name" value="Transglut_C"/>
    <property type="match status" value="2"/>
</dbReference>
<dbReference type="InterPro" id="IPR050779">
    <property type="entry name" value="Transglutaminase"/>
</dbReference>
<dbReference type="InterPro" id="IPR001102">
    <property type="entry name" value="Transglutaminase_N"/>
</dbReference>
<dbReference type="SMART" id="SM00460">
    <property type="entry name" value="TGc"/>
    <property type="match status" value="1"/>
</dbReference>
<dbReference type="InterPro" id="IPR036985">
    <property type="entry name" value="Transglutaminase-like_sf"/>
</dbReference>
<feature type="domain" description="Transglutaminase-like" evidence="10">
    <location>
        <begin position="264"/>
        <end position="356"/>
    </location>
</feature>
<evidence type="ECO:0000256" key="8">
    <source>
        <dbReference type="PIRSR" id="PIRSR000459-1"/>
    </source>
</evidence>
<evidence type="ECO:0000256" key="5">
    <source>
        <dbReference type="ARBA" id="ARBA00023315"/>
    </source>
</evidence>
<gene>
    <name evidence="12" type="primary">LOC115475888</name>
</gene>
<dbReference type="SUPFAM" id="SSF81296">
    <property type="entry name" value="E set domains"/>
    <property type="match status" value="1"/>
</dbReference>
<dbReference type="FunFam" id="2.60.40.10:FF:000171">
    <property type="entry name" value="protein-glutamine gamma-glutamyltransferase 6"/>
    <property type="match status" value="1"/>
</dbReference>
<dbReference type="FunFam" id="2.60.40.10:FF:000090">
    <property type="entry name" value="Protein-glutamine gamma-glutamyltransferase 2"/>
    <property type="match status" value="1"/>
</dbReference>
<dbReference type="Gene3D" id="3.90.260.10">
    <property type="entry name" value="Transglutaminase-like"/>
    <property type="match status" value="1"/>
</dbReference>
<comment type="cofactor">
    <cofactor evidence="9">
        <name>Ca(2+)</name>
        <dbReference type="ChEBI" id="CHEBI:29108"/>
    </cofactor>
    <text evidence="9">Binds 1 Ca(2+) ion per subunit.</text>
</comment>
<evidence type="ECO:0000256" key="4">
    <source>
        <dbReference type="ARBA" id="ARBA00022837"/>
    </source>
</evidence>
<dbReference type="GeneID" id="115475888"/>
<dbReference type="Pfam" id="PF01841">
    <property type="entry name" value="Transglut_core"/>
    <property type="match status" value="1"/>
</dbReference>
<dbReference type="KEGG" id="muo:115475888"/>
<protein>
    <recommendedName>
        <fullName evidence="6">protein-glutamine gamma-glutamyltransferase</fullName>
        <ecNumber evidence="6">2.3.2.13</ecNumber>
    </recommendedName>
</protein>
<dbReference type="Proteomes" id="UP000515156">
    <property type="component" value="Chromosome 8"/>
</dbReference>
<dbReference type="Gene3D" id="2.60.40.10">
    <property type="entry name" value="Immunoglobulins"/>
    <property type="match status" value="3"/>
</dbReference>
<dbReference type="RefSeq" id="XP_030067813.1">
    <property type="nucleotide sequence ID" value="XM_030211953.1"/>
</dbReference>
<dbReference type="PIRSF" id="PIRSF000459">
    <property type="entry name" value="TGM_EBP42"/>
    <property type="match status" value="1"/>
</dbReference>
<dbReference type="GO" id="GO:0003810">
    <property type="term" value="F:protein-glutamine gamma-glutamyltransferase activity"/>
    <property type="evidence" value="ECO:0007669"/>
    <property type="project" value="UniProtKB-EC"/>
</dbReference>
<evidence type="ECO:0000313" key="12">
    <source>
        <dbReference type="RefSeq" id="XP_030067813.1"/>
    </source>
</evidence>
<dbReference type="InterPro" id="IPR023608">
    <property type="entry name" value="Transglutaminase_animal"/>
</dbReference>
<dbReference type="InterPro" id="IPR002931">
    <property type="entry name" value="Transglutaminase-like"/>
</dbReference>
<dbReference type="GO" id="GO:0046872">
    <property type="term" value="F:metal ion binding"/>
    <property type="evidence" value="ECO:0007669"/>
    <property type="project" value="UniProtKB-KW"/>
</dbReference>
<reference evidence="12" key="1">
    <citation type="submission" date="2025-08" db="UniProtKB">
        <authorList>
            <consortium name="RefSeq"/>
        </authorList>
    </citation>
    <scope>IDENTIFICATION</scope>
</reference>
<keyword evidence="5" id="KW-0012">Acyltransferase</keyword>
<name>A0A6P7YS67_9AMPH</name>
<comment type="catalytic activity">
    <reaction evidence="7">
        <text>L-glutaminyl-[protein] + L-lysyl-[protein] = [protein]-L-lysyl-N(6)-5-L-glutamyl-[protein] + NH4(+)</text>
        <dbReference type="Rhea" id="RHEA:54816"/>
        <dbReference type="Rhea" id="RHEA-COMP:9752"/>
        <dbReference type="Rhea" id="RHEA-COMP:10207"/>
        <dbReference type="Rhea" id="RHEA-COMP:14005"/>
        <dbReference type="ChEBI" id="CHEBI:28938"/>
        <dbReference type="ChEBI" id="CHEBI:29969"/>
        <dbReference type="ChEBI" id="CHEBI:30011"/>
        <dbReference type="ChEBI" id="CHEBI:138370"/>
        <dbReference type="EC" id="2.3.2.13"/>
    </reaction>
</comment>
<keyword evidence="4 9" id="KW-0106">Calcium</keyword>
<sequence length="700" mass="78933">MADRLAVLKFDLQLASNKTEHHTDCYRSSELIVRRGQGFRITLTLNRAMEPEDSVMFTAETGPSYNTKATFPLSKPGKKGGTWQATYESADSKDLDITIFSPTTAVIGYYRLSAQIHYKGKTSLKSLKQFILLFNPWSSDDAVYMPKEDERQEYVLTDYGTIYVGHEKYIEKRGWNYGQFENNILDISLALLDQSLKHYEDPALDCSNRCDPVYVSRVVSAMINSNDDKGVLVGNWSGKYYDGISPLRWYGSTDILLKWYKRKFKSVAYGQCWVFAGVMCTVLRCLGIPARVITNFSSAHDTNANLSIDEYYDYLGQPTKLSKDSIWNFHVWNEGWFARKDLGSIFDGWQVLDATPQETSEGVYCCGPTSVTAIKEGYVDLDYDTPFVYSEVNADRMIWIYYSDKKAERVHSDTRTVGQCISTKAVGSFDRTDVTNNYKYPEGSDKERKVHEKACAKLLELKAKQDKWKKGRRRTTGGFSSSEPTSPGISGKFKLIKPPVFSKEINLMLILTNLTSASKTVKVNMDAHSILYTGQPLHEILKESKSAMVGPKGEQRIPFDIPYSKYKKYLNNAEMMEVTAVCETEDGIKTLVRKDVCLESPPIDIEFRGKAIVNKPIDVEVKIVNPISVTVKDCVLVIEGSGLLEGQLKRRVPSLEPNEVSRVQFEITPSKSGPKQLLVGLTSRMFSDIKGFQGVEVAEA</sequence>
<dbReference type="FunFam" id="3.90.260.10:FF:000001">
    <property type="entry name" value="Protein-glutamine gamma-glutamyltransferase 2"/>
    <property type="match status" value="1"/>
</dbReference>
<dbReference type="InterPro" id="IPR008958">
    <property type="entry name" value="Transglutaminase_C"/>
</dbReference>
<dbReference type="SUPFAM" id="SSF49309">
    <property type="entry name" value="Transglutaminase, two C-terminal domains"/>
    <property type="match status" value="2"/>
</dbReference>
<dbReference type="InterPro" id="IPR014756">
    <property type="entry name" value="Ig_E-set"/>
</dbReference>
<feature type="active site" evidence="8">
    <location>
        <position position="353"/>
    </location>
</feature>
<proteinExistence type="inferred from homology"/>
<dbReference type="EC" id="2.3.2.13" evidence="6"/>
<dbReference type="InterPro" id="IPR013783">
    <property type="entry name" value="Ig-like_fold"/>
</dbReference>